<dbReference type="STRING" id="370764.SAMN04489810_0336"/>
<evidence type="ECO:0000313" key="3">
    <source>
        <dbReference type="EMBL" id="SDG45010.1"/>
    </source>
</evidence>
<dbReference type="AlphaFoldDB" id="A0A1G7UE11"/>
<evidence type="ECO:0000313" key="4">
    <source>
        <dbReference type="Proteomes" id="UP000199009"/>
    </source>
</evidence>
<keyword evidence="4" id="KW-1185">Reference proteome</keyword>
<accession>A0A1G7UE11</accession>
<protein>
    <recommendedName>
        <fullName evidence="5">Lipoprotein</fullName>
    </recommendedName>
</protein>
<feature type="signal peptide" evidence="2">
    <location>
        <begin position="1"/>
        <end position="27"/>
    </location>
</feature>
<dbReference type="EMBL" id="LT629692">
    <property type="protein sequence ID" value="SDG45010.1"/>
    <property type="molecule type" value="Genomic_DNA"/>
</dbReference>
<dbReference type="OrthoDB" id="5077105at2"/>
<organism evidence="3 4">
    <name type="scientific">Microbacterium pygmaeum</name>
    <dbReference type="NCBI Taxonomy" id="370764"/>
    <lineage>
        <taxon>Bacteria</taxon>
        <taxon>Bacillati</taxon>
        <taxon>Actinomycetota</taxon>
        <taxon>Actinomycetes</taxon>
        <taxon>Micrococcales</taxon>
        <taxon>Microbacteriaceae</taxon>
        <taxon>Microbacterium</taxon>
    </lineage>
</organism>
<evidence type="ECO:0000256" key="2">
    <source>
        <dbReference type="SAM" id="SignalP"/>
    </source>
</evidence>
<feature type="compositionally biased region" description="Low complexity" evidence="1">
    <location>
        <begin position="50"/>
        <end position="61"/>
    </location>
</feature>
<feature type="chain" id="PRO_5038597624" description="Lipoprotein" evidence="2">
    <location>
        <begin position="28"/>
        <end position="171"/>
    </location>
</feature>
<sequence>MDTRTRARTILPAAAISLALLASGCSAGGGAQPAASDPSPTRTAPPTQTASPSNAPSADDAFTYPDEDDPTQVAIYRKYEGSNPSGEIIAGPAALTADRAFTIEAQCEGDGFSFEVMTADGQQRLLVEGDVDCDDPPAGEFTYQLPYSGVVQVNIGDAEGVGRAWVRVVQP</sequence>
<keyword evidence="2" id="KW-0732">Signal</keyword>
<dbReference type="RefSeq" id="WP_091485356.1">
    <property type="nucleotide sequence ID" value="NZ_LT629692.1"/>
</dbReference>
<evidence type="ECO:0008006" key="5">
    <source>
        <dbReference type="Google" id="ProtNLM"/>
    </source>
</evidence>
<feature type="region of interest" description="Disordered" evidence="1">
    <location>
        <begin position="26"/>
        <end position="70"/>
    </location>
</feature>
<name>A0A1G7UE11_9MICO</name>
<gene>
    <name evidence="3" type="ORF">SAMN04489810_0336</name>
</gene>
<reference evidence="3 4" key="1">
    <citation type="submission" date="2016-10" db="EMBL/GenBank/DDBJ databases">
        <authorList>
            <person name="de Groot N.N."/>
        </authorList>
    </citation>
    <scope>NUCLEOTIDE SEQUENCE [LARGE SCALE GENOMIC DNA]</scope>
    <source>
        <strain evidence="3 4">DSM 23142</strain>
    </source>
</reference>
<proteinExistence type="predicted"/>
<dbReference type="PROSITE" id="PS51257">
    <property type="entry name" value="PROKAR_LIPOPROTEIN"/>
    <property type="match status" value="1"/>
</dbReference>
<dbReference type="Proteomes" id="UP000199009">
    <property type="component" value="Chromosome I"/>
</dbReference>
<evidence type="ECO:0000256" key="1">
    <source>
        <dbReference type="SAM" id="MobiDB-lite"/>
    </source>
</evidence>